<gene>
    <name evidence="1" type="ORF">K443DRAFT_102370</name>
</gene>
<organism evidence="1 2">
    <name type="scientific">Laccaria amethystina LaAM-08-1</name>
    <dbReference type="NCBI Taxonomy" id="1095629"/>
    <lineage>
        <taxon>Eukaryota</taxon>
        <taxon>Fungi</taxon>
        <taxon>Dikarya</taxon>
        <taxon>Basidiomycota</taxon>
        <taxon>Agaricomycotina</taxon>
        <taxon>Agaricomycetes</taxon>
        <taxon>Agaricomycetidae</taxon>
        <taxon>Agaricales</taxon>
        <taxon>Agaricineae</taxon>
        <taxon>Hydnangiaceae</taxon>
        <taxon>Laccaria</taxon>
    </lineage>
</organism>
<dbReference type="EMBL" id="KN838648">
    <property type="protein sequence ID" value="KIJ99388.1"/>
    <property type="molecule type" value="Genomic_DNA"/>
</dbReference>
<dbReference type="HOGENOM" id="CLU_1896540_0_0_1"/>
<reference evidence="1 2" key="1">
    <citation type="submission" date="2014-04" db="EMBL/GenBank/DDBJ databases">
        <authorList>
            <consortium name="DOE Joint Genome Institute"/>
            <person name="Kuo A."/>
            <person name="Kohler A."/>
            <person name="Nagy L.G."/>
            <person name="Floudas D."/>
            <person name="Copeland A."/>
            <person name="Barry K.W."/>
            <person name="Cichocki N."/>
            <person name="Veneault-Fourrey C."/>
            <person name="LaButti K."/>
            <person name="Lindquist E.A."/>
            <person name="Lipzen A."/>
            <person name="Lundell T."/>
            <person name="Morin E."/>
            <person name="Murat C."/>
            <person name="Sun H."/>
            <person name="Tunlid A."/>
            <person name="Henrissat B."/>
            <person name="Grigoriev I.V."/>
            <person name="Hibbett D.S."/>
            <person name="Martin F."/>
            <person name="Nordberg H.P."/>
            <person name="Cantor M.N."/>
            <person name="Hua S.X."/>
        </authorList>
    </citation>
    <scope>NUCLEOTIDE SEQUENCE [LARGE SCALE GENOMIC DNA]</scope>
    <source>
        <strain evidence="1 2">LaAM-08-1</strain>
    </source>
</reference>
<dbReference type="OrthoDB" id="10055769at2759"/>
<name>A0A0C9XCW3_9AGAR</name>
<dbReference type="Proteomes" id="UP000054477">
    <property type="component" value="Unassembled WGS sequence"/>
</dbReference>
<reference evidence="2" key="2">
    <citation type="submission" date="2015-01" db="EMBL/GenBank/DDBJ databases">
        <title>Evolutionary Origins and Diversification of the Mycorrhizal Mutualists.</title>
        <authorList>
            <consortium name="DOE Joint Genome Institute"/>
            <consortium name="Mycorrhizal Genomics Consortium"/>
            <person name="Kohler A."/>
            <person name="Kuo A."/>
            <person name="Nagy L.G."/>
            <person name="Floudas D."/>
            <person name="Copeland A."/>
            <person name="Barry K.W."/>
            <person name="Cichocki N."/>
            <person name="Veneault-Fourrey C."/>
            <person name="LaButti K."/>
            <person name="Lindquist E.A."/>
            <person name="Lipzen A."/>
            <person name="Lundell T."/>
            <person name="Morin E."/>
            <person name="Murat C."/>
            <person name="Riley R."/>
            <person name="Ohm R."/>
            <person name="Sun H."/>
            <person name="Tunlid A."/>
            <person name="Henrissat B."/>
            <person name="Grigoriev I.V."/>
            <person name="Hibbett D.S."/>
            <person name="Martin F."/>
        </authorList>
    </citation>
    <scope>NUCLEOTIDE SEQUENCE [LARGE SCALE GENOMIC DNA]</scope>
    <source>
        <strain evidence="2">LaAM-08-1</strain>
    </source>
</reference>
<protein>
    <submittedName>
        <fullName evidence="1">Uncharacterized protein</fullName>
    </submittedName>
</protein>
<keyword evidence="2" id="KW-1185">Reference proteome</keyword>
<evidence type="ECO:0000313" key="2">
    <source>
        <dbReference type="Proteomes" id="UP000054477"/>
    </source>
</evidence>
<dbReference type="AlphaFoldDB" id="A0A0C9XCW3"/>
<proteinExistence type="predicted"/>
<evidence type="ECO:0000313" key="1">
    <source>
        <dbReference type="EMBL" id="KIJ99388.1"/>
    </source>
</evidence>
<accession>A0A0C9XCW3</accession>
<dbReference type="STRING" id="1095629.A0A0C9XCW3"/>
<sequence>MSRLYFADPIVSPRKQSNQYSPKKDKATFADLPIEVHQDKFRALSRNFSPFPRPNTFLALSEWDIAATRASYAYWYDHEQRKQSIRNNWTCFPWDVAMRELCTIAADAGSRHKVVAGEFYDHLNMKHPWAHLAH</sequence>